<dbReference type="Proteomes" id="UP000270219">
    <property type="component" value="Unassembled WGS sequence"/>
</dbReference>
<comment type="caution">
    <text evidence="1">The sequence shown here is derived from an EMBL/GenBank/DDBJ whole genome shotgun (WGS) entry which is preliminary data.</text>
</comment>
<name>A0A498DCG4_9BACI</name>
<accession>A0A498DCG4</accession>
<protein>
    <submittedName>
        <fullName evidence="1">Uncharacterized protein</fullName>
    </submittedName>
</protein>
<organism evidence="1 2">
    <name type="scientific">Oceanobacillus piezotolerans</name>
    <dbReference type="NCBI Taxonomy" id="2448030"/>
    <lineage>
        <taxon>Bacteria</taxon>
        <taxon>Bacillati</taxon>
        <taxon>Bacillota</taxon>
        <taxon>Bacilli</taxon>
        <taxon>Bacillales</taxon>
        <taxon>Bacillaceae</taxon>
        <taxon>Oceanobacillus</taxon>
    </lineage>
</organism>
<sequence>MIDKIGKITVYVEVQEQEWEFLLNKLGFVLKFGQLMGPDAWIEVGRNDDDLPLSFFIRSLQWKSFA</sequence>
<reference evidence="1 2" key="1">
    <citation type="submission" date="2018-10" db="EMBL/GenBank/DDBJ databases">
        <title>Oceanobacillus sp. YLB-02 draft genome.</title>
        <authorList>
            <person name="Yu L."/>
        </authorList>
    </citation>
    <scope>NUCLEOTIDE SEQUENCE [LARGE SCALE GENOMIC DNA]</scope>
    <source>
        <strain evidence="1 2">YLB-02</strain>
    </source>
</reference>
<proteinExistence type="predicted"/>
<gene>
    <name evidence="1" type="ORF">D8M04_13050</name>
</gene>
<evidence type="ECO:0000313" key="1">
    <source>
        <dbReference type="EMBL" id="RLL43831.1"/>
    </source>
</evidence>
<keyword evidence="2" id="KW-1185">Reference proteome</keyword>
<evidence type="ECO:0000313" key="2">
    <source>
        <dbReference type="Proteomes" id="UP000270219"/>
    </source>
</evidence>
<dbReference type="AlphaFoldDB" id="A0A498DCG4"/>
<dbReference type="EMBL" id="RCHR01000004">
    <property type="protein sequence ID" value="RLL43831.1"/>
    <property type="molecule type" value="Genomic_DNA"/>
</dbReference>